<dbReference type="PANTHER" id="PTHR43028:SF5">
    <property type="entry name" value="3'(2'),5'-BISPHOSPHATE NUCLEOTIDASE 1"/>
    <property type="match status" value="1"/>
</dbReference>
<dbReference type="Pfam" id="PF00459">
    <property type="entry name" value="Inositol_P"/>
    <property type="match status" value="2"/>
</dbReference>
<dbReference type="PANTHER" id="PTHR43028">
    <property type="entry name" value="3'(2'),5'-BISPHOSPHATE NUCLEOTIDASE 1"/>
    <property type="match status" value="1"/>
</dbReference>
<evidence type="ECO:0000256" key="2">
    <source>
        <dbReference type="ARBA" id="ARBA00022723"/>
    </source>
</evidence>
<dbReference type="CDD" id="cd01638">
    <property type="entry name" value="CysQ"/>
    <property type="match status" value="1"/>
</dbReference>
<dbReference type="EMBL" id="JX649910">
    <property type="protein sequence ID" value="AGC72725.1"/>
    <property type="molecule type" value="Genomic_DNA"/>
</dbReference>
<dbReference type="SUPFAM" id="SSF56655">
    <property type="entry name" value="Carbohydrate phosphatase"/>
    <property type="match status" value="1"/>
</dbReference>
<dbReference type="Gene3D" id="3.30.540.10">
    <property type="entry name" value="Fructose-1,6-Bisphosphatase, subunit A, domain 1"/>
    <property type="match status" value="1"/>
</dbReference>
<feature type="binding site" evidence="6">
    <location>
        <position position="199"/>
    </location>
    <ligand>
        <name>Mg(2+)</name>
        <dbReference type="ChEBI" id="CHEBI:18420"/>
        <label>1</label>
        <note>catalytic</note>
    </ligand>
</feature>
<dbReference type="Gene3D" id="3.40.190.80">
    <property type="match status" value="1"/>
</dbReference>
<accession>L7W269</accession>
<reference evidence="7" key="1">
    <citation type="submission" date="2012-09" db="EMBL/GenBank/DDBJ databases">
        <title>Metagenomic Characterization of a Microbial Community in Wastewater Detects High Levels of Antibiotic Resistance.</title>
        <authorList>
            <person name="Abrams M."/>
            <person name="Caldwell A."/>
            <person name="Vandaei E."/>
            <person name="Lee W."/>
            <person name="Perrott J."/>
            <person name="Khan S.Y."/>
            <person name="Ta J."/>
            <person name="Romero D."/>
            <person name="Nguyen V."/>
            <person name="Pourmand N."/>
            <person name="Ouverney C.C."/>
        </authorList>
    </citation>
    <scope>NUCLEOTIDE SEQUENCE</scope>
</reference>
<evidence type="ECO:0000256" key="6">
    <source>
        <dbReference type="PIRSR" id="PIRSR600760-2"/>
    </source>
</evidence>
<feature type="binding site" evidence="6">
    <location>
        <position position="91"/>
    </location>
    <ligand>
        <name>Mg(2+)</name>
        <dbReference type="ChEBI" id="CHEBI:18420"/>
        <label>1</label>
        <note>catalytic</note>
    </ligand>
</feature>
<feature type="binding site" evidence="6">
    <location>
        <position position="90"/>
    </location>
    <ligand>
        <name>Mg(2+)</name>
        <dbReference type="ChEBI" id="CHEBI:18420"/>
        <label>2</label>
    </ligand>
</feature>
<comment type="catalytic activity">
    <reaction evidence="1">
        <text>adenosine 3',5'-bisphosphate + H2O = AMP + phosphate</text>
        <dbReference type="Rhea" id="RHEA:10040"/>
        <dbReference type="ChEBI" id="CHEBI:15377"/>
        <dbReference type="ChEBI" id="CHEBI:43474"/>
        <dbReference type="ChEBI" id="CHEBI:58343"/>
        <dbReference type="ChEBI" id="CHEBI:456215"/>
        <dbReference type="EC" id="3.1.3.7"/>
    </reaction>
</comment>
<evidence type="ECO:0000256" key="5">
    <source>
        <dbReference type="ARBA" id="ARBA00042530"/>
    </source>
</evidence>
<dbReference type="GO" id="GO:0046872">
    <property type="term" value="F:metal ion binding"/>
    <property type="evidence" value="ECO:0007669"/>
    <property type="project" value="UniProtKB-KW"/>
</dbReference>
<keyword evidence="3 6" id="KW-0460">Magnesium</keyword>
<dbReference type="InterPro" id="IPR000760">
    <property type="entry name" value="Inositol_monophosphatase-like"/>
</dbReference>
<feature type="binding site" evidence="6">
    <location>
        <position position="66"/>
    </location>
    <ligand>
        <name>Mg(2+)</name>
        <dbReference type="ChEBI" id="CHEBI:18420"/>
        <label>1</label>
        <note>catalytic</note>
    </ligand>
</feature>
<dbReference type="PROSITE" id="PS00629">
    <property type="entry name" value="IMP_1"/>
    <property type="match status" value="1"/>
</dbReference>
<organism evidence="7">
    <name type="scientific">uncultured bacterium A1Q1_fos_2111</name>
    <dbReference type="NCBI Taxonomy" id="1256563"/>
    <lineage>
        <taxon>Bacteria</taxon>
        <taxon>environmental samples</taxon>
    </lineage>
</organism>
<proteinExistence type="predicted"/>
<evidence type="ECO:0000256" key="3">
    <source>
        <dbReference type="ARBA" id="ARBA00022842"/>
    </source>
</evidence>
<feature type="binding site" evidence="6">
    <location>
        <position position="88"/>
    </location>
    <ligand>
        <name>Mg(2+)</name>
        <dbReference type="ChEBI" id="CHEBI:18420"/>
        <label>1</label>
        <note>catalytic</note>
    </ligand>
</feature>
<name>L7W269_9BACT</name>
<dbReference type="AlphaFoldDB" id="L7W269"/>
<evidence type="ECO:0000313" key="7">
    <source>
        <dbReference type="EMBL" id="AGC72725.1"/>
    </source>
</evidence>
<dbReference type="InterPro" id="IPR050725">
    <property type="entry name" value="CysQ/Inositol_MonoPase"/>
</dbReference>
<dbReference type="GO" id="GO:0050427">
    <property type="term" value="P:3'-phosphoadenosine 5'-phosphosulfate metabolic process"/>
    <property type="evidence" value="ECO:0007669"/>
    <property type="project" value="TreeGrafter"/>
</dbReference>
<evidence type="ECO:0000256" key="1">
    <source>
        <dbReference type="ARBA" id="ARBA00001625"/>
    </source>
</evidence>
<keyword evidence="2 6" id="KW-0479">Metal-binding</keyword>
<dbReference type="PRINTS" id="PR00377">
    <property type="entry name" value="IMPHPHTASES"/>
</dbReference>
<dbReference type="GO" id="GO:0000103">
    <property type="term" value="P:sulfate assimilation"/>
    <property type="evidence" value="ECO:0007669"/>
    <property type="project" value="TreeGrafter"/>
</dbReference>
<evidence type="ECO:0000256" key="4">
    <source>
        <dbReference type="ARBA" id="ARBA00041694"/>
    </source>
</evidence>
<protein>
    <recommendedName>
        <fullName evidence="4">3'(2'),5-bisphosphonucleoside 3'(2')-phosphohydrolase</fullName>
    </recommendedName>
    <alternativeName>
        <fullName evidence="5">DPNPase</fullName>
    </alternativeName>
</protein>
<dbReference type="GO" id="GO:0008441">
    <property type="term" value="F:3'(2'),5'-bisphosphate nucleotidase activity"/>
    <property type="evidence" value="ECO:0007669"/>
    <property type="project" value="UniProtKB-EC"/>
</dbReference>
<sequence length="250" mass="26810">MATREDHLAAVELAEETGRALLKARDEMAAKGYGPALVMDTGDQLAHEHLVAAITERFPGDSILSEEATAAERRNSNRLTAQRVWIVDPIDGTREFGTGRSDWAVHVALVEDGIPTAAAVALPARGLTLGTLEPLVPPPPALPRRLVVSRSRPAPEAYMLAEVLETELIPMGSAGAKAMSVVLGESDIYVHSGGQFEWDSAAPIGVATASGLWCSRIDGSPFAYNRLDTYLPDLLVCHPEDAERILEILN</sequence>
<comment type="cofactor">
    <cofactor evidence="6">
        <name>Mg(2+)</name>
        <dbReference type="ChEBI" id="CHEBI:18420"/>
    </cofactor>
</comment>
<dbReference type="InterPro" id="IPR020583">
    <property type="entry name" value="Inositol_monoP_metal-BS"/>
</dbReference>